<evidence type="ECO:0000313" key="3">
    <source>
        <dbReference type="Proteomes" id="UP000266673"/>
    </source>
</evidence>
<dbReference type="Proteomes" id="UP000266673">
    <property type="component" value="Unassembled WGS sequence"/>
</dbReference>
<organism evidence="2 3">
    <name type="scientific">Gigaspora rosea</name>
    <dbReference type="NCBI Taxonomy" id="44941"/>
    <lineage>
        <taxon>Eukaryota</taxon>
        <taxon>Fungi</taxon>
        <taxon>Fungi incertae sedis</taxon>
        <taxon>Mucoromycota</taxon>
        <taxon>Glomeromycotina</taxon>
        <taxon>Glomeromycetes</taxon>
        <taxon>Diversisporales</taxon>
        <taxon>Gigasporaceae</taxon>
        <taxon>Gigaspora</taxon>
    </lineage>
</organism>
<keyword evidence="3" id="KW-1185">Reference proteome</keyword>
<proteinExistence type="predicted"/>
<dbReference type="EMBL" id="QKWP01000169">
    <property type="protein sequence ID" value="RIB25569.1"/>
    <property type="molecule type" value="Genomic_DNA"/>
</dbReference>
<gene>
    <name evidence="2" type="ORF">C2G38_2165553</name>
</gene>
<feature type="compositionally biased region" description="Basic and acidic residues" evidence="1">
    <location>
        <begin position="112"/>
        <end position="124"/>
    </location>
</feature>
<evidence type="ECO:0000256" key="1">
    <source>
        <dbReference type="SAM" id="MobiDB-lite"/>
    </source>
</evidence>
<evidence type="ECO:0000313" key="2">
    <source>
        <dbReference type="EMBL" id="RIB25569.1"/>
    </source>
</evidence>
<reference evidence="2 3" key="1">
    <citation type="submission" date="2018-06" db="EMBL/GenBank/DDBJ databases">
        <title>Comparative genomics reveals the genomic features of Rhizophagus irregularis, R. cerebriforme, R. diaphanum and Gigaspora rosea, and their symbiotic lifestyle signature.</title>
        <authorList>
            <person name="Morin E."/>
            <person name="San Clemente H."/>
            <person name="Chen E.C.H."/>
            <person name="De La Providencia I."/>
            <person name="Hainaut M."/>
            <person name="Kuo A."/>
            <person name="Kohler A."/>
            <person name="Murat C."/>
            <person name="Tang N."/>
            <person name="Roy S."/>
            <person name="Loubradou J."/>
            <person name="Henrissat B."/>
            <person name="Grigoriev I.V."/>
            <person name="Corradi N."/>
            <person name="Roux C."/>
            <person name="Martin F.M."/>
        </authorList>
    </citation>
    <scope>NUCLEOTIDE SEQUENCE [LARGE SCALE GENOMIC DNA]</scope>
    <source>
        <strain evidence="2 3">DAOM 194757</strain>
    </source>
</reference>
<feature type="region of interest" description="Disordered" evidence="1">
    <location>
        <begin position="59"/>
        <end position="124"/>
    </location>
</feature>
<feature type="compositionally biased region" description="Low complexity" evidence="1">
    <location>
        <begin position="67"/>
        <end position="79"/>
    </location>
</feature>
<dbReference type="AlphaFoldDB" id="A0A397VX62"/>
<name>A0A397VX62_9GLOM</name>
<sequence>MSATSNSNTYSLLEATKEVIDSVDMQIDSEENEHKRVKLSLEEVLQVLTITHESFTENVEAAKSGETPSTIIPPTMTSPLVTTRTKESENEVKSIMSMKFSPNNPYIEAEQEDSHENNEHMEDIEIEDRRISEVIEKGED</sequence>
<comment type="caution">
    <text evidence="2">The sequence shown here is derived from an EMBL/GenBank/DDBJ whole genome shotgun (WGS) entry which is preliminary data.</text>
</comment>
<accession>A0A397VX62</accession>
<protein>
    <submittedName>
        <fullName evidence="2">Uncharacterized protein</fullName>
    </submittedName>
</protein>